<dbReference type="Proteomes" id="UP000184148">
    <property type="component" value="Unassembled WGS sequence"/>
</dbReference>
<dbReference type="PANTHER" id="PTHR30432">
    <property type="entry name" value="TRANSCRIPTIONAL REGULATOR MODE"/>
    <property type="match status" value="1"/>
</dbReference>
<sequence length="124" mass="13777">MKRDHTENGSRPLAELFQPGCKVWLESGGTNFGDGLYYLLLNVKEYGSISQAARIMGMSYRAAWGKIKSAEKNWGFKLVETQVGGDAGGGAILTREGSRLLECFGVFRSRLEKAMVEIFKESFE</sequence>
<dbReference type="AlphaFoldDB" id="A0A1M4ZPH8"/>
<accession>A0A1M4ZPH8</accession>
<dbReference type="InterPro" id="IPR036388">
    <property type="entry name" value="WH-like_DNA-bd_sf"/>
</dbReference>
<dbReference type="Gene3D" id="1.10.10.10">
    <property type="entry name" value="Winged helix-like DNA-binding domain superfamily/Winged helix DNA-binding domain"/>
    <property type="match status" value="1"/>
</dbReference>
<dbReference type="OrthoDB" id="285216at2"/>
<dbReference type="STRING" id="1121429.SAMN02745133_02057"/>
<reference evidence="3" key="1">
    <citation type="submission" date="2016-11" db="EMBL/GenBank/DDBJ databases">
        <authorList>
            <person name="Varghese N."/>
            <person name="Submissions S."/>
        </authorList>
    </citation>
    <scope>NUCLEOTIDE SEQUENCE [LARGE SCALE GENOMIC DNA]</scope>
    <source>
        <strain evidence="3">DSM 12395</strain>
    </source>
</reference>
<evidence type="ECO:0000259" key="1">
    <source>
        <dbReference type="Pfam" id="PF00126"/>
    </source>
</evidence>
<protein>
    <submittedName>
        <fullName evidence="2">Molybdate transport system regulatory protein</fullName>
    </submittedName>
</protein>
<dbReference type="Pfam" id="PF00126">
    <property type="entry name" value="HTH_1"/>
    <property type="match status" value="1"/>
</dbReference>
<dbReference type="GO" id="GO:0003700">
    <property type="term" value="F:DNA-binding transcription factor activity"/>
    <property type="evidence" value="ECO:0007669"/>
    <property type="project" value="InterPro"/>
</dbReference>
<evidence type="ECO:0000313" key="2">
    <source>
        <dbReference type="EMBL" id="SHF19943.1"/>
    </source>
</evidence>
<feature type="domain" description="HTH lysR-type" evidence="1">
    <location>
        <begin position="39"/>
        <end position="97"/>
    </location>
</feature>
<keyword evidence="3" id="KW-1185">Reference proteome</keyword>
<dbReference type="InterPro" id="IPR000847">
    <property type="entry name" value="LysR_HTH_N"/>
</dbReference>
<name>A0A1M4ZPH8_9FIRM</name>
<proteinExistence type="predicted"/>
<dbReference type="SUPFAM" id="SSF46785">
    <property type="entry name" value="Winged helix' DNA-binding domain"/>
    <property type="match status" value="1"/>
</dbReference>
<organism evidence="2 3">
    <name type="scientific">Desulforamulus putei DSM 12395</name>
    <dbReference type="NCBI Taxonomy" id="1121429"/>
    <lineage>
        <taxon>Bacteria</taxon>
        <taxon>Bacillati</taxon>
        <taxon>Bacillota</taxon>
        <taxon>Clostridia</taxon>
        <taxon>Eubacteriales</taxon>
        <taxon>Peptococcaceae</taxon>
        <taxon>Desulforamulus</taxon>
    </lineage>
</organism>
<dbReference type="InterPro" id="IPR036390">
    <property type="entry name" value="WH_DNA-bd_sf"/>
</dbReference>
<evidence type="ECO:0000313" key="3">
    <source>
        <dbReference type="Proteomes" id="UP000184148"/>
    </source>
</evidence>
<dbReference type="PANTHER" id="PTHR30432:SF1">
    <property type="entry name" value="DNA-BINDING TRANSCRIPTIONAL DUAL REGULATOR MODE"/>
    <property type="match status" value="1"/>
</dbReference>
<gene>
    <name evidence="2" type="ORF">SAMN02745133_02057</name>
</gene>
<dbReference type="RefSeq" id="WP_073239302.1">
    <property type="nucleotide sequence ID" value="NZ_FQUY01000014.1"/>
</dbReference>
<dbReference type="InterPro" id="IPR051815">
    <property type="entry name" value="Molybdate_resp_trans_reg"/>
</dbReference>
<dbReference type="EMBL" id="FQUY01000014">
    <property type="protein sequence ID" value="SHF19943.1"/>
    <property type="molecule type" value="Genomic_DNA"/>
</dbReference>